<gene>
    <name evidence="2" type="ORF">D9758_010309</name>
</gene>
<comment type="caution">
    <text evidence="2">The sequence shown here is derived from an EMBL/GenBank/DDBJ whole genome shotgun (WGS) entry which is preliminary data.</text>
</comment>
<keyword evidence="3" id="KW-1185">Reference proteome</keyword>
<proteinExistence type="predicted"/>
<reference evidence="2 3" key="1">
    <citation type="journal article" date="2020" name="ISME J.">
        <title>Uncovering the hidden diversity of litter-decomposition mechanisms in mushroom-forming fungi.</title>
        <authorList>
            <person name="Floudas D."/>
            <person name="Bentzer J."/>
            <person name="Ahren D."/>
            <person name="Johansson T."/>
            <person name="Persson P."/>
            <person name="Tunlid A."/>
        </authorList>
    </citation>
    <scope>NUCLEOTIDE SEQUENCE [LARGE SCALE GENOMIC DNA]</scope>
    <source>
        <strain evidence="2 3">CBS 291.85</strain>
    </source>
</reference>
<evidence type="ECO:0000313" key="3">
    <source>
        <dbReference type="Proteomes" id="UP000559256"/>
    </source>
</evidence>
<dbReference type="Proteomes" id="UP000559256">
    <property type="component" value="Unassembled WGS sequence"/>
</dbReference>
<dbReference type="AlphaFoldDB" id="A0A8H5GA75"/>
<accession>A0A8H5GA75</accession>
<evidence type="ECO:0000313" key="2">
    <source>
        <dbReference type="EMBL" id="KAF5361249.1"/>
    </source>
</evidence>
<sequence length="185" mass="20619">MSSPNHSNHLTTQSSHRRGHLSRNPPRDEDIEQIRMLLRCGDGANEMDLKKSIDVVCLAFREMRNQVEVARDNDIDSQLSMDSIVAISLLGQRISDFANDFQPRLEDRGGVEHVSGQEMPIQDIQRDMMAPGSNRRDGLGPSASQLQSSGANASVHHVHYNCIQGNYHLQYGGNPPHHQGRCATK</sequence>
<organism evidence="2 3">
    <name type="scientific">Tetrapyrgos nigripes</name>
    <dbReference type="NCBI Taxonomy" id="182062"/>
    <lineage>
        <taxon>Eukaryota</taxon>
        <taxon>Fungi</taxon>
        <taxon>Dikarya</taxon>
        <taxon>Basidiomycota</taxon>
        <taxon>Agaricomycotina</taxon>
        <taxon>Agaricomycetes</taxon>
        <taxon>Agaricomycetidae</taxon>
        <taxon>Agaricales</taxon>
        <taxon>Marasmiineae</taxon>
        <taxon>Marasmiaceae</taxon>
        <taxon>Tetrapyrgos</taxon>
    </lineage>
</organism>
<feature type="region of interest" description="Disordered" evidence="1">
    <location>
        <begin position="129"/>
        <end position="151"/>
    </location>
</feature>
<name>A0A8H5GA75_9AGAR</name>
<feature type="region of interest" description="Disordered" evidence="1">
    <location>
        <begin position="1"/>
        <end position="29"/>
    </location>
</feature>
<evidence type="ECO:0000256" key="1">
    <source>
        <dbReference type="SAM" id="MobiDB-lite"/>
    </source>
</evidence>
<protein>
    <submittedName>
        <fullName evidence="2">Uncharacterized protein</fullName>
    </submittedName>
</protein>
<feature type="compositionally biased region" description="Polar residues" evidence="1">
    <location>
        <begin position="1"/>
        <end position="14"/>
    </location>
</feature>
<dbReference type="EMBL" id="JAACJM010000041">
    <property type="protein sequence ID" value="KAF5361249.1"/>
    <property type="molecule type" value="Genomic_DNA"/>
</dbReference>
<feature type="compositionally biased region" description="Polar residues" evidence="1">
    <location>
        <begin position="142"/>
        <end position="151"/>
    </location>
</feature>